<feature type="transmembrane region" description="Helical" evidence="1">
    <location>
        <begin position="322"/>
        <end position="344"/>
    </location>
</feature>
<dbReference type="EMBL" id="JAGTJJ010000001">
    <property type="protein sequence ID" value="MDC3979042.1"/>
    <property type="molecule type" value="Genomic_DNA"/>
</dbReference>
<feature type="transmembrane region" description="Helical" evidence="1">
    <location>
        <begin position="268"/>
        <end position="286"/>
    </location>
</feature>
<name>A0A9X4AQI7_9BACT</name>
<keyword evidence="1" id="KW-0812">Transmembrane</keyword>
<feature type="transmembrane region" description="Helical" evidence="1">
    <location>
        <begin position="89"/>
        <end position="110"/>
    </location>
</feature>
<protein>
    <recommendedName>
        <fullName evidence="4">Glycosyltransferase RgtA/B/C/D-like domain-containing protein</fullName>
    </recommendedName>
</protein>
<dbReference type="AlphaFoldDB" id="A0A9X4AQI7"/>
<keyword evidence="1" id="KW-0472">Membrane</keyword>
<gene>
    <name evidence="2" type="ORF">KEG57_00935</name>
</gene>
<keyword evidence="1" id="KW-1133">Transmembrane helix</keyword>
<evidence type="ECO:0000256" key="1">
    <source>
        <dbReference type="SAM" id="Phobius"/>
    </source>
</evidence>
<sequence>MNRSASASRGALLVAAAFCATKLLLCPLRSGDWLSRPLGDDAFYYLTIARNIGEGQGITYDGAPTNGFQPLQMVVCVVVGLLTGFDLRLAPMALVLFNLAVFHLLGTWLLVRLVSRFVPLTLPLAASLAVLWNASGAGLSSYTGLETPLALCGWLWVLTALHDYHAGPSLRAAGSLGVAGGFAFLARNDIAVLCGLAVLSMVFPRMLGAASAGTPLGARARFASIAGAVMAILASPWLLRNLVFFGSPMPQSGAAEAVGSLYDAGRMAQWHAVAVSAVVNLAVAIIPVDSLVWLGHVMILLGVPLALAGLVLLWRIELRASTVLRCAAAASLVLVLVYGTAFGAAHMVRRWLAPLVVVGILGATAFAASKRPRALHAFAAAVGLLYVAKLGIEARRISSGGGSFRTNTVDLAAFIARQPAGTRIGALQSGLPGWVRPGVTNLDGKMDRRVLAAIRAGNFPAWLAASDLDIAVDHGFFGRDLDPAVLAQFDRCVAPHGLIVLRRRSKDVAALDPCAAADPR</sequence>
<feature type="transmembrane region" description="Helical" evidence="1">
    <location>
        <begin position="220"/>
        <end position="239"/>
    </location>
</feature>
<organism evidence="2 3">
    <name type="scientific">Polyangium jinanense</name>
    <dbReference type="NCBI Taxonomy" id="2829994"/>
    <lineage>
        <taxon>Bacteria</taxon>
        <taxon>Pseudomonadati</taxon>
        <taxon>Myxococcota</taxon>
        <taxon>Polyangia</taxon>
        <taxon>Polyangiales</taxon>
        <taxon>Polyangiaceae</taxon>
        <taxon>Polyangium</taxon>
    </lineage>
</organism>
<proteinExistence type="predicted"/>
<accession>A0A9X4AQI7</accession>
<keyword evidence="3" id="KW-1185">Reference proteome</keyword>
<feature type="transmembrane region" description="Helical" evidence="1">
    <location>
        <begin position="351"/>
        <end position="368"/>
    </location>
</feature>
<feature type="transmembrane region" description="Helical" evidence="1">
    <location>
        <begin position="293"/>
        <end position="316"/>
    </location>
</feature>
<evidence type="ECO:0008006" key="4">
    <source>
        <dbReference type="Google" id="ProtNLM"/>
    </source>
</evidence>
<evidence type="ECO:0000313" key="3">
    <source>
        <dbReference type="Proteomes" id="UP001151081"/>
    </source>
</evidence>
<comment type="caution">
    <text evidence="2">The sequence shown here is derived from an EMBL/GenBank/DDBJ whole genome shotgun (WGS) entry which is preliminary data.</text>
</comment>
<dbReference type="Proteomes" id="UP001151081">
    <property type="component" value="Unassembled WGS sequence"/>
</dbReference>
<dbReference type="RefSeq" id="WP_272458005.1">
    <property type="nucleotide sequence ID" value="NZ_JAGTJJ010000001.1"/>
</dbReference>
<evidence type="ECO:0000313" key="2">
    <source>
        <dbReference type="EMBL" id="MDC3979042.1"/>
    </source>
</evidence>
<feature type="transmembrane region" description="Helical" evidence="1">
    <location>
        <begin position="190"/>
        <end position="208"/>
    </location>
</feature>
<reference evidence="2 3" key="1">
    <citation type="submission" date="2021-04" db="EMBL/GenBank/DDBJ databases">
        <title>Genome analysis of Polyangium sp.</title>
        <authorList>
            <person name="Li Y."/>
            <person name="Wang J."/>
        </authorList>
    </citation>
    <scope>NUCLEOTIDE SEQUENCE [LARGE SCALE GENOMIC DNA]</scope>
    <source>
        <strain evidence="2 3">SDU14</strain>
    </source>
</reference>